<dbReference type="PANTHER" id="PTHR43861:SF3">
    <property type="entry name" value="PUTATIVE (AFU_ORTHOLOGUE AFUA_2G14390)-RELATED"/>
    <property type="match status" value="1"/>
</dbReference>
<dbReference type="InterPro" id="IPR013217">
    <property type="entry name" value="Methyltransf_12"/>
</dbReference>
<dbReference type="SUPFAM" id="SSF53335">
    <property type="entry name" value="S-adenosyl-L-methionine-dependent methyltransferases"/>
    <property type="match status" value="1"/>
</dbReference>
<dbReference type="EMBL" id="JBEGDG010000002">
    <property type="protein sequence ID" value="MEQ6353672.1"/>
    <property type="molecule type" value="Genomic_DNA"/>
</dbReference>
<protein>
    <submittedName>
        <fullName evidence="3">Class I SAM-dependent methyltransferase</fullName>
        <ecNumber evidence="3">2.1.-.-</ecNumber>
    </submittedName>
</protein>
<dbReference type="RefSeq" id="WP_349658443.1">
    <property type="nucleotide sequence ID" value="NZ_JBEGDG010000002.1"/>
</dbReference>
<sequence length="212" mass="24239">MLIGEIIIGNTDKFEMIANKYDTPERIQIAKVSSDAIQNFLIDANSKNAIDFGCGTGLIGMNLLNEFNSMLFLDTSQNMINQINQKITDFNIQNVDTLCFDIEKESLSDLHIQADYIFMAQVLLHIHDFELVLSRLFDVLNEGGHLLIVDFNKNEKIVSDIVHNGFNPEELTEIMTKIGYKDIQFETFYTGSKIFMGHDSSMFILDSKRDHR</sequence>
<evidence type="ECO:0000313" key="4">
    <source>
        <dbReference type="Proteomes" id="UP001478862"/>
    </source>
</evidence>
<dbReference type="CDD" id="cd02440">
    <property type="entry name" value="AdoMet_MTases"/>
    <property type="match status" value="1"/>
</dbReference>
<evidence type="ECO:0000313" key="3">
    <source>
        <dbReference type="EMBL" id="MEQ6353672.1"/>
    </source>
</evidence>
<dbReference type="PANTHER" id="PTHR43861">
    <property type="entry name" value="TRANS-ACONITATE 2-METHYLTRANSFERASE-RELATED"/>
    <property type="match status" value="1"/>
</dbReference>
<reference evidence="3 4" key="1">
    <citation type="submission" date="2024-06" db="EMBL/GenBank/DDBJ databases">
        <title>Lysinibacillus zambalefons sp. nov., a Novel Firmicute Isolated from the Poon Bato Zambales Hyperalkaline Spring.</title>
        <authorList>
            <person name="Aja J.A."/>
            <person name="Lazaro J.E.H."/>
            <person name="Llorin L.D."/>
            <person name="Lim K.R."/>
            <person name="Teodosio J."/>
            <person name="Dalisay D.S."/>
        </authorList>
    </citation>
    <scope>NUCLEOTIDE SEQUENCE [LARGE SCALE GENOMIC DNA]</scope>
    <source>
        <strain evidence="3 4">M3</strain>
    </source>
</reference>
<dbReference type="Pfam" id="PF08242">
    <property type="entry name" value="Methyltransf_12"/>
    <property type="match status" value="1"/>
</dbReference>
<accession>A0ABV1MMD9</accession>
<dbReference type="Proteomes" id="UP001478862">
    <property type="component" value="Unassembled WGS sequence"/>
</dbReference>
<gene>
    <name evidence="3" type="ORF">ABNX05_03505</name>
</gene>
<keyword evidence="3" id="KW-0489">Methyltransferase</keyword>
<dbReference type="InterPro" id="IPR029063">
    <property type="entry name" value="SAM-dependent_MTases_sf"/>
</dbReference>
<dbReference type="EC" id="2.1.-.-" evidence="3"/>
<keyword evidence="4" id="KW-1185">Reference proteome</keyword>
<proteinExistence type="predicted"/>
<organism evidence="3 4">
    <name type="scientific">Lysinibacillus zambalensis</name>
    <dbReference type="NCBI Taxonomy" id="3160866"/>
    <lineage>
        <taxon>Bacteria</taxon>
        <taxon>Bacillati</taxon>
        <taxon>Bacillota</taxon>
        <taxon>Bacilli</taxon>
        <taxon>Bacillales</taxon>
        <taxon>Bacillaceae</taxon>
        <taxon>Lysinibacillus</taxon>
    </lineage>
</organism>
<dbReference type="GO" id="GO:0008168">
    <property type="term" value="F:methyltransferase activity"/>
    <property type="evidence" value="ECO:0007669"/>
    <property type="project" value="UniProtKB-KW"/>
</dbReference>
<name>A0ABV1MMD9_9BACI</name>
<keyword evidence="1 3" id="KW-0808">Transferase</keyword>
<feature type="domain" description="Methyltransferase type 12" evidence="2">
    <location>
        <begin position="50"/>
        <end position="146"/>
    </location>
</feature>
<evidence type="ECO:0000256" key="1">
    <source>
        <dbReference type="ARBA" id="ARBA00022679"/>
    </source>
</evidence>
<evidence type="ECO:0000259" key="2">
    <source>
        <dbReference type="Pfam" id="PF08242"/>
    </source>
</evidence>
<comment type="caution">
    <text evidence="3">The sequence shown here is derived from an EMBL/GenBank/DDBJ whole genome shotgun (WGS) entry which is preliminary data.</text>
</comment>
<dbReference type="GO" id="GO:0032259">
    <property type="term" value="P:methylation"/>
    <property type="evidence" value="ECO:0007669"/>
    <property type="project" value="UniProtKB-KW"/>
</dbReference>
<dbReference type="Gene3D" id="3.40.50.150">
    <property type="entry name" value="Vaccinia Virus protein VP39"/>
    <property type="match status" value="1"/>
</dbReference>